<keyword evidence="5" id="KW-0169">Cobalamin biosynthesis</keyword>
<dbReference type="OrthoDB" id="9781491at2"/>
<evidence type="ECO:0000313" key="11">
    <source>
        <dbReference type="Proteomes" id="UP000199309"/>
    </source>
</evidence>
<dbReference type="EC" id="2.4.2.21" evidence="3"/>
<dbReference type="InterPro" id="IPR023195">
    <property type="entry name" value="Nict_dMeBzImd_PRibTrfase_N"/>
</dbReference>
<dbReference type="InterPro" id="IPR003200">
    <property type="entry name" value="Nict_dMeBzImd_PRibTrfase"/>
</dbReference>
<dbReference type="CDD" id="cd02439">
    <property type="entry name" value="DMB-PRT_CobT"/>
    <property type="match status" value="1"/>
</dbReference>
<evidence type="ECO:0000256" key="3">
    <source>
        <dbReference type="ARBA" id="ARBA00011991"/>
    </source>
</evidence>
<dbReference type="Proteomes" id="UP000199309">
    <property type="component" value="Unassembled WGS sequence"/>
</dbReference>
<evidence type="ECO:0000313" key="10">
    <source>
        <dbReference type="EMBL" id="SDM97734.1"/>
    </source>
</evidence>
<protein>
    <recommendedName>
        <fullName evidence="4">Nicotinate-nucleotide--dimethylbenzimidazole phosphoribosyltransferase</fullName>
        <ecNumber evidence="3">2.4.2.21</ecNumber>
    </recommendedName>
    <alternativeName>
        <fullName evidence="8">N(1)-alpha-phosphoribosyltransferase</fullName>
    </alternativeName>
</protein>
<dbReference type="EMBL" id="FNHQ01000018">
    <property type="protein sequence ID" value="SDM97734.1"/>
    <property type="molecule type" value="Genomic_DNA"/>
</dbReference>
<dbReference type="PANTHER" id="PTHR43463:SF1">
    <property type="entry name" value="NICOTINATE-NUCLEOTIDE--DIMETHYLBENZIMIDAZOLE PHOSPHORIBOSYLTRANSFERASE"/>
    <property type="match status" value="1"/>
</dbReference>
<dbReference type="GO" id="GO:0008939">
    <property type="term" value="F:nicotinate-nucleotide-dimethylbenzimidazole phosphoribosyltransferase activity"/>
    <property type="evidence" value="ECO:0007669"/>
    <property type="project" value="UniProtKB-EC"/>
</dbReference>
<dbReference type="PANTHER" id="PTHR43463">
    <property type="entry name" value="NICOTINATE-NUCLEOTIDE--DIMETHYLBENZIMIDAZOLE PHOSPHORIBOSYLTRANSFERASE"/>
    <property type="match status" value="1"/>
</dbReference>
<comment type="pathway">
    <text evidence="1">Nucleoside biosynthesis; alpha-ribazole biosynthesis; alpha-ribazole from 5,6-dimethylbenzimidazole: step 1/2.</text>
</comment>
<evidence type="ECO:0000256" key="9">
    <source>
        <dbReference type="ARBA" id="ARBA00047340"/>
    </source>
</evidence>
<keyword evidence="6 10" id="KW-0328">Glycosyltransferase</keyword>
<evidence type="ECO:0000256" key="4">
    <source>
        <dbReference type="ARBA" id="ARBA00015486"/>
    </source>
</evidence>
<dbReference type="InterPro" id="IPR036087">
    <property type="entry name" value="Nict_dMeBzImd_PRibTrfase_sf"/>
</dbReference>
<organism evidence="10 11">
    <name type="scientific">Megasphaera paucivorans</name>
    <dbReference type="NCBI Taxonomy" id="349095"/>
    <lineage>
        <taxon>Bacteria</taxon>
        <taxon>Bacillati</taxon>
        <taxon>Bacillota</taxon>
        <taxon>Negativicutes</taxon>
        <taxon>Veillonellales</taxon>
        <taxon>Veillonellaceae</taxon>
        <taxon>Megasphaera</taxon>
    </lineage>
</organism>
<evidence type="ECO:0000256" key="6">
    <source>
        <dbReference type="ARBA" id="ARBA00022676"/>
    </source>
</evidence>
<gene>
    <name evidence="10" type="ORF">SAMN05660299_01870</name>
</gene>
<comment type="similarity">
    <text evidence="2">Belongs to the CobT family.</text>
</comment>
<accession>A0A1G9XLS7</accession>
<dbReference type="Pfam" id="PF02277">
    <property type="entry name" value="DBI_PRT"/>
    <property type="match status" value="1"/>
</dbReference>
<keyword evidence="7 10" id="KW-0808">Transferase</keyword>
<dbReference type="GO" id="GO:0009236">
    <property type="term" value="P:cobalamin biosynthetic process"/>
    <property type="evidence" value="ECO:0007669"/>
    <property type="project" value="UniProtKB-KW"/>
</dbReference>
<dbReference type="RefSeq" id="WP_091651018.1">
    <property type="nucleotide sequence ID" value="NZ_FNHQ01000018.1"/>
</dbReference>
<comment type="catalytic activity">
    <reaction evidence="9">
        <text>5,6-dimethylbenzimidazole + nicotinate beta-D-ribonucleotide = alpha-ribazole 5'-phosphate + nicotinate + H(+)</text>
        <dbReference type="Rhea" id="RHEA:11196"/>
        <dbReference type="ChEBI" id="CHEBI:15378"/>
        <dbReference type="ChEBI" id="CHEBI:15890"/>
        <dbReference type="ChEBI" id="CHEBI:32544"/>
        <dbReference type="ChEBI" id="CHEBI:57502"/>
        <dbReference type="ChEBI" id="CHEBI:57918"/>
        <dbReference type="EC" id="2.4.2.21"/>
    </reaction>
</comment>
<evidence type="ECO:0000256" key="1">
    <source>
        <dbReference type="ARBA" id="ARBA00005049"/>
    </source>
</evidence>
<proteinExistence type="inferred from homology"/>
<evidence type="ECO:0000256" key="7">
    <source>
        <dbReference type="ARBA" id="ARBA00022679"/>
    </source>
</evidence>
<dbReference type="SUPFAM" id="SSF52733">
    <property type="entry name" value="Nicotinate mononucleotide:5,6-dimethylbenzimidazole phosphoribosyltransferase (CobT)"/>
    <property type="match status" value="1"/>
</dbReference>
<evidence type="ECO:0000256" key="5">
    <source>
        <dbReference type="ARBA" id="ARBA00022573"/>
    </source>
</evidence>
<dbReference type="Gene3D" id="3.40.50.10210">
    <property type="match status" value="1"/>
</dbReference>
<dbReference type="AlphaFoldDB" id="A0A1G9XLS7"/>
<dbReference type="Gene3D" id="1.10.1610.10">
    <property type="match status" value="1"/>
</dbReference>
<evidence type="ECO:0000256" key="2">
    <source>
        <dbReference type="ARBA" id="ARBA00007110"/>
    </source>
</evidence>
<dbReference type="UniPathway" id="UPA00061">
    <property type="reaction ID" value="UER00516"/>
</dbReference>
<name>A0A1G9XLS7_9FIRM</name>
<reference evidence="10 11" key="1">
    <citation type="submission" date="2016-10" db="EMBL/GenBank/DDBJ databases">
        <authorList>
            <person name="de Groot N.N."/>
        </authorList>
    </citation>
    <scope>NUCLEOTIDE SEQUENCE [LARGE SCALE GENOMIC DNA]</scope>
    <source>
        <strain evidence="10 11">DSM 16981</strain>
    </source>
</reference>
<dbReference type="STRING" id="349095.SAMN05660299_01870"/>
<evidence type="ECO:0000256" key="8">
    <source>
        <dbReference type="ARBA" id="ARBA00030686"/>
    </source>
</evidence>
<sequence length="333" mass="35683">MHTVLEELVNQIEPLQTSVMAQCHKKLEALPDKTDPALCFLAERIVGIQGTIHPKKLKKAVVVFAADHAVDGGENITKGKNSEAEARQVAKGTGAVNKIAHRIGAGVLLVDMGLQQDIPETEGVQICKVRHGSRFFGIGAAMTKEEMTDALLCGVALAQQLADEGYTAIGLGNIGERGLLTALVITAAFFRDKMNELPETVDAQDKITQLGAMLDKHGLNRKNPIQLLRCAGSPDIAAMVGFILSAAQRRLIIVFDNAITGTAVLLAHTLCSGVDAYVYPSARYAEPVHQMQMKKLGLTPFLQYDVMGDQGTGSALGLSVLDAVIEMMEEKIS</sequence>
<keyword evidence="11" id="KW-1185">Reference proteome</keyword>